<dbReference type="PANTHER" id="PTHR22976">
    <property type="entry name" value="BIOTIN SYNTHASE"/>
    <property type="match status" value="1"/>
</dbReference>
<dbReference type="InterPro" id="IPR024177">
    <property type="entry name" value="Biotin_synthase"/>
</dbReference>
<evidence type="ECO:0000256" key="3">
    <source>
        <dbReference type="ARBA" id="ARBA00012236"/>
    </source>
</evidence>
<dbReference type="NCBIfam" id="TIGR00433">
    <property type="entry name" value="bioB"/>
    <property type="match status" value="1"/>
</dbReference>
<keyword evidence="6 13" id="KW-0949">S-adenosyl-L-methionine</keyword>
<dbReference type="SFLD" id="SFLDS00029">
    <property type="entry name" value="Radical_SAM"/>
    <property type="match status" value="1"/>
</dbReference>
<organism evidence="16 17">
    <name type="scientific">Legionella beliardensis</name>
    <dbReference type="NCBI Taxonomy" id="91822"/>
    <lineage>
        <taxon>Bacteria</taxon>
        <taxon>Pseudomonadati</taxon>
        <taxon>Pseudomonadota</taxon>
        <taxon>Gammaproteobacteria</taxon>
        <taxon>Legionellales</taxon>
        <taxon>Legionellaceae</taxon>
        <taxon>Legionella</taxon>
    </lineage>
</organism>
<sequence length="316" mass="34951">MDKQIISWTKADIEKIYTQPFNDLLFQAHQCHRQHHSANQLQLAVLLNIKTGACPEDCGYCSQSGHYKTAIQKENLLSVEEVMQKAQEAKAKGATRFCMGAAWRSPPAKAMPKLVEIIQEIKALGLETCMTLGMLSTEQATTLQQAGLDFYNHNIDTSPSYYDKVVTTRTFDDRLATIDEVRKSGMKVCCGGILGLGESREDRIEFLHTLVNLPSPPESIPINSLIPVEGTPLAQAKPIDPFELVRTIATARLLMPGSMLRLSAGRTKMSDELQALCYFAGANSVWAGDKLLTQENPQLDKDEQLFNKLGLQALPA</sequence>
<evidence type="ECO:0000256" key="14">
    <source>
        <dbReference type="PIRSR" id="PIRSR001619-1"/>
    </source>
</evidence>
<dbReference type="InterPro" id="IPR007197">
    <property type="entry name" value="rSAM"/>
</dbReference>
<comment type="pathway">
    <text evidence="1 13">Cofactor biosynthesis; biotin biosynthesis; biotin from 7,8-diaminononanoate: step 2/2.</text>
</comment>
<feature type="binding site" evidence="13 14">
    <location>
        <position position="261"/>
    </location>
    <ligand>
        <name>[2Fe-2S] cluster</name>
        <dbReference type="ChEBI" id="CHEBI:190135"/>
    </ligand>
</feature>
<gene>
    <name evidence="13 16" type="primary">bioB</name>
    <name evidence="16" type="ORF">NCTC13315_01462</name>
</gene>
<comment type="subunit">
    <text evidence="13">Homodimer.</text>
</comment>
<dbReference type="SFLD" id="SFLDG01278">
    <property type="entry name" value="biotin_synthase_like"/>
    <property type="match status" value="1"/>
</dbReference>
<dbReference type="GO" id="GO:0004076">
    <property type="term" value="F:biotin synthase activity"/>
    <property type="evidence" value="ECO:0007669"/>
    <property type="project" value="UniProtKB-UniRule"/>
</dbReference>
<dbReference type="HAMAP" id="MF_01694">
    <property type="entry name" value="BioB"/>
    <property type="match status" value="1"/>
</dbReference>
<dbReference type="Gene3D" id="3.20.20.70">
    <property type="entry name" value="Aldolase class I"/>
    <property type="match status" value="1"/>
</dbReference>
<evidence type="ECO:0000256" key="4">
    <source>
        <dbReference type="ARBA" id="ARBA00022485"/>
    </source>
</evidence>
<feature type="binding site" evidence="13 14">
    <location>
        <position position="58"/>
    </location>
    <ligand>
        <name>[4Fe-4S] cluster</name>
        <dbReference type="ChEBI" id="CHEBI:49883"/>
        <note>4Fe-4S-S-AdoMet</note>
    </ligand>
</feature>
<dbReference type="SFLD" id="SFLDF00272">
    <property type="entry name" value="biotin_synthase"/>
    <property type="match status" value="1"/>
</dbReference>
<comment type="function">
    <text evidence="13">Catalyzes the conversion of dethiobiotin (DTB) to biotin by the insertion of a sulfur atom into dethiobiotin via a radical-based mechanism.</text>
</comment>
<evidence type="ECO:0000256" key="2">
    <source>
        <dbReference type="ARBA" id="ARBA00010765"/>
    </source>
</evidence>
<keyword evidence="5 13" id="KW-0808">Transferase</keyword>
<dbReference type="SUPFAM" id="SSF102114">
    <property type="entry name" value="Radical SAM enzymes"/>
    <property type="match status" value="1"/>
</dbReference>
<dbReference type="AlphaFoldDB" id="A0A378I165"/>
<name>A0A378I165_9GAMM</name>
<evidence type="ECO:0000313" key="16">
    <source>
        <dbReference type="EMBL" id="STX28928.1"/>
    </source>
</evidence>
<feature type="binding site" evidence="13 14">
    <location>
        <position position="61"/>
    </location>
    <ligand>
        <name>[4Fe-4S] cluster</name>
        <dbReference type="ChEBI" id="CHEBI:49883"/>
        <note>4Fe-4S-S-AdoMet</note>
    </ligand>
</feature>
<keyword evidence="7 13" id="KW-0001">2Fe-2S</keyword>
<protein>
    <recommendedName>
        <fullName evidence="3 13">Biotin synthase</fullName>
        <ecNumber evidence="3 13">2.8.1.6</ecNumber>
    </recommendedName>
</protein>
<evidence type="ECO:0000259" key="15">
    <source>
        <dbReference type="PROSITE" id="PS51918"/>
    </source>
</evidence>
<dbReference type="Proteomes" id="UP000254968">
    <property type="component" value="Unassembled WGS sequence"/>
</dbReference>
<dbReference type="FunFam" id="3.20.20.70:FF:000011">
    <property type="entry name" value="Biotin synthase"/>
    <property type="match status" value="1"/>
</dbReference>
<dbReference type="GO" id="GO:0051539">
    <property type="term" value="F:4 iron, 4 sulfur cluster binding"/>
    <property type="evidence" value="ECO:0007669"/>
    <property type="project" value="UniProtKB-KW"/>
</dbReference>
<keyword evidence="11 13" id="KW-0411">Iron-sulfur</keyword>
<keyword evidence="17" id="KW-1185">Reference proteome</keyword>
<evidence type="ECO:0000256" key="8">
    <source>
        <dbReference type="ARBA" id="ARBA00022723"/>
    </source>
</evidence>
<feature type="binding site" evidence="13 14">
    <location>
        <position position="54"/>
    </location>
    <ligand>
        <name>[4Fe-4S] cluster</name>
        <dbReference type="ChEBI" id="CHEBI:49883"/>
        <note>4Fe-4S-S-AdoMet</note>
    </ligand>
</feature>
<dbReference type="SMART" id="SM00876">
    <property type="entry name" value="BATS"/>
    <property type="match status" value="1"/>
</dbReference>
<dbReference type="EMBL" id="UGNV01000001">
    <property type="protein sequence ID" value="STX28928.1"/>
    <property type="molecule type" value="Genomic_DNA"/>
</dbReference>
<dbReference type="SFLD" id="SFLDG01060">
    <property type="entry name" value="BATS_domain_containing"/>
    <property type="match status" value="1"/>
</dbReference>
<keyword evidence="4 13" id="KW-0004">4Fe-4S</keyword>
<feature type="binding site" evidence="13 14">
    <location>
        <position position="189"/>
    </location>
    <ligand>
        <name>[2Fe-2S] cluster</name>
        <dbReference type="ChEBI" id="CHEBI:190135"/>
    </ligand>
</feature>
<dbReference type="GO" id="GO:0051537">
    <property type="term" value="F:2 iron, 2 sulfur cluster binding"/>
    <property type="evidence" value="ECO:0007669"/>
    <property type="project" value="UniProtKB-KW"/>
</dbReference>
<reference evidence="16 17" key="1">
    <citation type="submission" date="2018-06" db="EMBL/GenBank/DDBJ databases">
        <authorList>
            <consortium name="Pathogen Informatics"/>
            <person name="Doyle S."/>
        </authorList>
    </citation>
    <scope>NUCLEOTIDE SEQUENCE [LARGE SCALE GENOMIC DNA]</scope>
    <source>
        <strain evidence="16 17">NCTC13315</strain>
    </source>
</reference>
<evidence type="ECO:0000256" key="13">
    <source>
        <dbReference type="HAMAP-Rule" id="MF_01694"/>
    </source>
</evidence>
<feature type="binding site" evidence="13 14">
    <location>
        <position position="129"/>
    </location>
    <ligand>
        <name>[2Fe-2S] cluster</name>
        <dbReference type="ChEBI" id="CHEBI:190135"/>
    </ligand>
</feature>
<dbReference type="InterPro" id="IPR002684">
    <property type="entry name" value="Biotin_synth/BioAB"/>
</dbReference>
<dbReference type="EC" id="2.8.1.6" evidence="3 13"/>
<dbReference type="GO" id="GO:0009102">
    <property type="term" value="P:biotin biosynthetic process"/>
    <property type="evidence" value="ECO:0007669"/>
    <property type="project" value="UniProtKB-UniRule"/>
</dbReference>
<evidence type="ECO:0000256" key="11">
    <source>
        <dbReference type="ARBA" id="ARBA00023014"/>
    </source>
</evidence>
<comment type="cofactor">
    <cofactor evidence="14">
        <name>[2Fe-2S] cluster</name>
        <dbReference type="ChEBI" id="CHEBI:190135"/>
    </cofactor>
    <text evidence="14">Binds 1 [2Fe-2S] cluster. The cluster is coordinated with 3 cysteines and 1 arginine.</text>
</comment>
<dbReference type="InterPro" id="IPR058240">
    <property type="entry name" value="rSAM_sf"/>
</dbReference>
<evidence type="ECO:0000256" key="5">
    <source>
        <dbReference type="ARBA" id="ARBA00022679"/>
    </source>
</evidence>
<evidence type="ECO:0000256" key="12">
    <source>
        <dbReference type="ARBA" id="ARBA00051157"/>
    </source>
</evidence>
<evidence type="ECO:0000256" key="10">
    <source>
        <dbReference type="ARBA" id="ARBA00023004"/>
    </source>
</evidence>
<proteinExistence type="inferred from homology"/>
<dbReference type="PANTHER" id="PTHR22976:SF2">
    <property type="entry name" value="BIOTIN SYNTHASE, MITOCHONDRIAL"/>
    <property type="match status" value="1"/>
</dbReference>
<comment type="catalytic activity">
    <reaction evidence="12 13">
        <text>(4R,5S)-dethiobiotin + (sulfur carrier)-SH + 2 reduced [2Fe-2S]-[ferredoxin] + 2 S-adenosyl-L-methionine = (sulfur carrier)-H + biotin + 2 5'-deoxyadenosine + 2 L-methionine + 2 oxidized [2Fe-2S]-[ferredoxin]</text>
        <dbReference type="Rhea" id="RHEA:22060"/>
        <dbReference type="Rhea" id="RHEA-COMP:10000"/>
        <dbReference type="Rhea" id="RHEA-COMP:10001"/>
        <dbReference type="Rhea" id="RHEA-COMP:14737"/>
        <dbReference type="Rhea" id="RHEA-COMP:14739"/>
        <dbReference type="ChEBI" id="CHEBI:17319"/>
        <dbReference type="ChEBI" id="CHEBI:29917"/>
        <dbReference type="ChEBI" id="CHEBI:33737"/>
        <dbReference type="ChEBI" id="CHEBI:33738"/>
        <dbReference type="ChEBI" id="CHEBI:57586"/>
        <dbReference type="ChEBI" id="CHEBI:57844"/>
        <dbReference type="ChEBI" id="CHEBI:59789"/>
        <dbReference type="ChEBI" id="CHEBI:64428"/>
        <dbReference type="ChEBI" id="CHEBI:149473"/>
        <dbReference type="EC" id="2.8.1.6"/>
    </reaction>
</comment>
<dbReference type="PROSITE" id="PS51918">
    <property type="entry name" value="RADICAL_SAM"/>
    <property type="match status" value="1"/>
</dbReference>
<comment type="similarity">
    <text evidence="2 13">Belongs to the radical SAM superfamily. Biotin synthase family.</text>
</comment>
<evidence type="ECO:0000256" key="7">
    <source>
        <dbReference type="ARBA" id="ARBA00022714"/>
    </source>
</evidence>
<feature type="domain" description="Radical SAM core" evidence="15">
    <location>
        <begin position="39"/>
        <end position="263"/>
    </location>
</feature>
<feature type="binding site" evidence="13 14">
    <location>
        <position position="98"/>
    </location>
    <ligand>
        <name>[2Fe-2S] cluster</name>
        <dbReference type="ChEBI" id="CHEBI:190135"/>
    </ligand>
</feature>
<evidence type="ECO:0000256" key="6">
    <source>
        <dbReference type="ARBA" id="ARBA00022691"/>
    </source>
</evidence>
<keyword evidence="10 13" id="KW-0408">Iron</keyword>
<dbReference type="CDD" id="cd01335">
    <property type="entry name" value="Radical_SAM"/>
    <property type="match status" value="1"/>
</dbReference>
<dbReference type="SMART" id="SM00729">
    <property type="entry name" value="Elp3"/>
    <property type="match status" value="1"/>
</dbReference>
<dbReference type="GO" id="GO:0005506">
    <property type="term" value="F:iron ion binding"/>
    <property type="evidence" value="ECO:0007669"/>
    <property type="project" value="UniProtKB-UniRule"/>
</dbReference>
<dbReference type="RefSeq" id="WP_423202367.1">
    <property type="nucleotide sequence ID" value="NZ_CAAAHO010000004.1"/>
</dbReference>
<dbReference type="Pfam" id="PF06968">
    <property type="entry name" value="BATS"/>
    <property type="match status" value="1"/>
</dbReference>
<dbReference type="UniPathway" id="UPA00078">
    <property type="reaction ID" value="UER00162"/>
</dbReference>
<evidence type="ECO:0000256" key="9">
    <source>
        <dbReference type="ARBA" id="ARBA00022756"/>
    </source>
</evidence>
<dbReference type="PIRSF" id="PIRSF001619">
    <property type="entry name" value="Biotin_synth"/>
    <property type="match status" value="1"/>
</dbReference>
<comment type="cofactor">
    <cofactor evidence="13">
        <name>[2Fe-2S] cluster</name>
        <dbReference type="ChEBI" id="CHEBI:190135"/>
    </cofactor>
    <text evidence="13">Binds 1 [2Fe-2S] cluster. The cluster is coordinated with 3 cysteines and 1 arginine.</text>
</comment>
<keyword evidence="8 13" id="KW-0479">Metal-binding</keyword>
<accession>A0A378I165</accession>
<dbReference type="InterPro" id="IPR006638">
    <property type="entry name" value="Elp3/MiaA/NifB-like_rSAM"/>
</dbReference>
<comment type="cofactor">
    <cofactor evidence="13 14">
        <name>[4Fe-4S] cluster</name>
        <dbReference type="ChEBI" id="CHEBI:49883"/>
    </cofactor>
    <text evidence="13 14">Binds 1 [4Fe-4S] cluster. The cluster is coordinated with 3 cysteines and an exchangeable S-adenosyl-L-methionine.</text>
</comment>
<dbReference type="Pfam" id="PF04055">
    <property type="entry name" value="Radical_SAM"/>
    <property type="match status" value="1"/>
</dbReference>
<keyword evidence="9 13" id="KW-0093">Biotin biosynthesis</keyword>
<dbReference type="InterPro" id="IPR010722">
    <property type="entry name" value="BATS_dom"/>
</dbReference>
<evidence type="ECO:0000313" key="17">
    <source>
        <dbReference type="Proteomes" id="UP000254968"/>
    </source>
</evidence>
<evidence type="ECO:0000256" key="1">
    <source>
        <dbReference type="ARBA" id="ARBA00004942"/>
    </source>
</evidence>
<dbReference type="InterPro" id="IPR013785">
    <property type="entry name" value="Aldolase_TIM"/>
</dbReference>